<dbReference type="EMBL" id="CP040078">
    <property type="protein sequence ID" value="QCP53093.1"/>
    <property type="molecule type" value="Genomic_DNA"/>
</dbReference>
<gene>
    <name evidence="1" type="ORF">FAZ95_28845</name>
</gene>
<proteinExistence type="predicted"/>
<evidence type="ECO:0000313" key="2">
    <source>
        <dbReference type="Proteomes" id="UP000298656"/>
    </source>
</evidence>
<name>A0A4P8IZR5_9BURK</name>
<dbReference type="AlphaFoldDB" id="A0A4P8IZR5"/>
<dbReference type="KEGG" id="tvl:FAZ95_28845"/>
<accession>A0A4P8IZR5</accession>
<evidence type="ECO:0000313" key="1">
    <source>
        <dbReference type="EMBL" id="QCP53093.1"/>
    </source>
</evidence>
<sequence>MAGNLAVQFAVYGALANGSPDGTGATGVSDALQRAINESSPYGTVTIDNNTMRGDPCPGYTKHFGAIVVRDGKPRFFACQEGQTINFEMGG</sequence>
<organism evidence="1 2">
    <name type="scientific">Trinickia violacea</name>
    <dbReference type="NCBI Taxonomy" id="2571746"/>
    <lineage>
        <taxon>Bacteria</taxon>
        <taxon>Pseudomonadati</taxon>
        <taxon>Pseudomonadota</taxon>
        <taxon>Betaproteobacteria</taxon>
        <taxon>Burkholderiales</taxon>
        <taxon>Burkholderiaceae</taxon>
        <taxon>Trinickia</taxon>
    </lineage>
</organism>
<protein>
    <submittedName>
        <fullName evidence="1">Uncharacterized protein</fullName>
    </submittedName>
</protein>
<dbReference type="RefSeq" id="WP_137335864.1">
    <property type="nucleotide sequence ID" value="NZ_CP040078.1"/>
</dbReference>
<keyword evidence="2" id="KW-1185">Reference proteome</keyword>
<reference evidence="1 2" key="1">
    <citation type="submission" date="2019-05" db="EMBL/GenBank/DDBJ databases">
        <title>Burkholderia sp. DHOD12, isolated from subtropical forest soil.</title>
        <authorList>
            <person name="Gao Z.-H."/>
            <person name="Qiu L.-H."/>
        </authorList>
    </citation>
    <scope>NUCLEOTIDE SEQUENCE [LARGE SCALE GENOMIC DNA]</scope>
    <source>
        <strain evidence="1 2">DHOD12</strain>
    </source>
</reference>
<dbReference type="OrthoDB" id="6005845at2"/>
<dbReference type="Proteomes" id="UP000298656">
    <property type="component" value="Chromosome 2"/>
</dbReference>